<organism evidence="2 3">
    <name type="scientific">Cyclotella atomus</name>
    <dbReference type="NCBI Taxonomy" id="382360"/>
    <lineage>
        <taxon>Eukaryota</taxon>
        <taxon>Sar</taxon>
        <taxon>Stramenopiles</taxon>
        <taxon>Ochrophyta</taxon>
        <taxon>Bacillariophyta</taxon>
        <taxon>Coscinodiscophyceae</taxon>
        <taxon>Thalassiosirophycidae</taxon>
        <taxon>Stephanodiscales</taxon>
        <taxon>Stephanodiscaceae</taxon>
        <taxon>Cyclotella</taxon>
    </lineage>
</organism>
<evidence type="ECO:0000256" key="1">
    <source>
        <dbReference type="SAM" id="MobiDB-lite"/>
    </source>
</evidence>
<dbReference type="AlphaFoldDB" id="A0ABD3QMV0"/>
<dbReference type="Proteomes" id="UP001530400">
    <property type="component" value="Unassembled WGS sequence"/>
</dbReference>
<dbReference type="EMBL" id="JALLPJ020000123">
    <property type="protein sequence ID" value="KAL3801738.1"/>
    <property type="molecule type" value="Genomic_DNA"/>
</dbReference>
<feature type="compositionally biased region" description="Basic and acidic residues" evidence="1">
    <location>
        <begin position="132"/>
        <end position="143"/>
    </location>
</feature>
<sequence length="349" mass="38538">MSSNPPIAIATDPRFILARKLITSGSPESAIDIFANLLERCREKLGEESLDAALCQYEYGNSLFRAVLHRQYEDGTDAVDERKPAAKSDGERQREIMAAAAEKRFGAASSPEPSKKRAKIESGADKSLSNDGADKDTDEKAETEADASDEDDVALALEMIETALHILLARVAAPSESDKAKRISDEQKEWALDQIPRFLICLGDVYSFQEAHGKSVDAYIRALSYREDKWKEMKESKDSFSIEQLKCKRLYIEACCLVAEALLACPDGEDVVCDGEDETVTYAKASERIDFANSWYEMARVELNDLLCQMAKMAAQKVDLGSEKKDTCILVEMVAGVGFAFDGLKKAAK</sequence>
<proteinExistence type="predicted"/>
<keyword evidence="3" id="KW-1185">Reference proteome</keyword>
<evidence type="ECO:0000313" key="2">
    <source>
        <dbReference type="EMBL" id="KAL3801738.1"/>
    </source>
</evidence>
<reference evidence="2 3" key="1">
    <citation type="submission" date="2024-10" db="EMBL/GenBank/DDBJ databases">
        <title>Updated reference genomes for cyclostephanoid diatoms.</title>
        <authorList>
            <person name="Roberts W.R."/>
            <person name="Alverson A.J."/>
        </authorList>
    </citation>
    <scope>NUCLEOTIDE SEQUENCE [LARGE SCALE GENOMIC DNA]</scope>
    <source>
        <strain evidence="2 3">AJA010-31</strain>
    </source>
</reference>
<accession>A0ABD3QMV0</accession>
<comment type="caution">
    <text evidence="2">The sequence shown here is derived from an EMBL/GenBank/DDBJ whole genome shotgun (WGS) entry which is preliminary data.</text>
</comment>
<gene>
    <name evidence="2" type="ORF">ACHAWO_013887</name>
</gene>
<evidence type="ECO:0000313" key="3">
    <source>
        <dbReference type="Proteomes" id="UP001530400"/>
    </source>
</evidence>
<name>A0ABD3QMV0_9STRA</name>
<evidence type="ECO:0008006" key="4">
    <source>
        <dbReference type="Google" id="ProtNLM"/>
    </source>
</evidence>
<feature type="compositionally biased region" description="Basic and acidic residues" evidence="1">
    <location>
        <begin position="113"/>
        <end position="124"/>
    </location>
</feature>
<feature type="region of interest" description="Disordered" evidence="1">
    <location>
        <begin position="102"/>
        <end position="150"/>
    </location>
</feature>
<protein>
    <recommendedName>
        <fullName evidence="4">KIF-binding protein</fullName>
    </recommendedName>
</protein>